<dbReference type="InterPro" id="IPR013094">
    <property type="entry name" value="AB_hydrolase_3"/>
</dbReference>
<gene>
    <name evidence="4" type="ORF">FB558_1976</name>
</gene>
<evidence type="ECO:0000259" key="3">
    <source>
        <dbReference type="Pfam" id="PF07859"/>
    </source>
</evidence>
<evidence type="ECO:0000313" key="4">
    <source>
        <dbReference type="EMBL" id="TQM15194.1"/>
    </source>
</evidence>
<dbReference type="PANTHER" id="PTHR48081">
    <property type="entry name" value="AB HYDROLASE SUPERFAMILY PROTEIN C4A8.06C"/>
    <property type="match status" value="1"/>
</dbReference>
<evidence type="ECO:0000256" key="1">
    <source>
        <dbReference type="ARBA" id="ARBA00022801"/>
    </source>
</evidence>
<dbReference type="Gene3D" id="3.40.50.1820">
    <property type="entry name" value="alpha/beta hydrolase"/>
    <property type="match status" value="1"/>
</dbReference>
<proteinExistence type="predicted"/>
<keyword evidence="5" id="KW-1185">Reference proteome</keyword>
<evidence type="ECO:0000256" key="2">
    <source>
        <dbReference type="SAM" id="MobiDB-lite"/>
    </source>
</evidence>
<dbReference type="AlphaFoldDB" id="A0A543E0X6"/>
<dbReference type="PANTHER" id="PTHR48081:SF8">
    <property type="entry name" value="ALPHA_BETA HYDROLASE FOLD-3 DOMAIN-CONTAINING PROTEIN-RELATED"/>
    <property type="match status" value="1"/>
</dbReference>
<dbReference type="Proteomes" id="UP000315677">
    <property type="component" value="Unassembled WGS sequence"/>
</dbReference>
<dbReference type="InterPro" id="IPR029058">
    <property type="entry name" value="AB_hydrolase_fold"/>
</dbReference>
<organism evidence="4 5">
    <name type="scientific">Pseudonocardia kunmingensis</name>
    <dbReference type="NCBI Taxonomy" id="630975"/>
    <lineage>
        <taxon>Bacteria</taxon>
        <taxon>Bacillati</taxon>
        <taxon>Actinomycetota</taxon>
        <taxon>Actinomycetes</taxon>
        <taxon>Pseudonocardiales</taxon>
        <taxon>Pseudonocardiaceae</taxon>
        <taxon>Pseudonocardia</taxon>
    </lineage>
</organism>
<comment type="caution">
    <text evidence="4">The sequence shown here is derived from an EMBL/GenBank/DDBJ whole genome shotgun (WGS) entry which is preliminary data.</text>
</comment>
<protein>
    <submittedName>
        <fullName evidence="4">Acetyl esterase/lipase</fullName>
    </submittedName>
</protein>
<dbReference type="InterPro" id="IPR050300">
    <property type="entry name" value="GDXG_lipolytic_enzyme"/>
</dbReference>
<accession>A0A543E0X6</accession>
<reference evidence="4 5" key="1">
    <citation type="submission" date="2019-06" db="EMBL/GenBank/DDBJ databases">
        <title>Sequencing the genomes of 1000 actinobacteria strains.</title>
        <authorList>
            <person name="Klenk H.-P."/>
        </authorList>
    </citation>
    <scope>NUCLEOTIDE SEQUENCE [LARGE SCALE GENOMIC DNA]</scope>
    <source>
        <strain evidence="4 5">DSM 45301</strain>
    </source>
</reference>
<name>A0A543E0X6_9PSEU</name>
<feature type="domain" description="Alpha/beta hydrolase fold-3" evidence="3">
    <location>
        <begin position="122"/>
        <end position="341"/>
    </location>
</feature>
<dbReference type="Pfam" id="PF07859">
    <property type="entry name" value="Abhydrolase_3"/>
    <property type="match status" value="1"/>
</dbReference>
<sequence>MSEMAHAPGARREGRLHDPSVSLRTDPRLHPGLRAALGALGLDGHAAPPPLDRSAEPAAVAEYVGGAHAAFEGLYAALPAEWPGEAPVEVSTRTESVRGVDGHDIALHIVRPADAAGPLPAVVYIHGGGMTIIEADNKVHRQWSRDLAATGMVVVTVDFRNAWTPRGANPFPAGLDDCGSALDWVHEHRADLGISTVVVEGESGGANLALATALKAKRDGRLDRIDGVYAMVPYISGGYGWPTDRKLRELPSMVENDGHYIGCAMMDLLVSVYDPTGENAENPLCWPYFATTADVEGLPPHVITVNELDPLRDEGIAYFRTLQRAGVPVVGKVNLGLTHGADMSFRQAVPDAYRATVRDIHAFACSL</sequence>
<keyword evidence="1" id="KW-0378">Hydrolase</keyword>
<feature type="region of interest" description="Disordered" evidence="2">
    <location>
        <begin position="1"/>
        <end position="28"/>
    </location>
</feature>
<dbReference type="GO" id="GO:0016787">
    <property type="term" value="F:hydrolase activity"/>
    <property type="evidence" value="ECO:0007669"/>
    <property type="project" value="UniProtKB-KW"/>
</dbReference>
<dbReference type="EMBL" id="VFPA01000001">
    <property type="protein sequence ID" value="TQM15194.1"/>
    <property type="molecule type" value="Genomic_DNA"/>
</dbReference>
<dbReference type="RefSeq" id="WP_246106343.1">
    <property type="nucleotide sequence ID" value="NZ_VFPA01000001.1"/>
</dbReference>
<evidence type="ECO:0000313" key="5">
    <source>
        <dbReference type="Proteomes" id="UP000315677"/>
    </source>
</evidence>
<dbReference type="SUPFAM" id="SSF53474">
    <property type="entry name" value="alpha/beta-Hydrolases"/>
    <property type="match status" value="1"/>
</dbReference>